<evidence type="ECO:0000313" key="2">
    <source>
        <dbReference type="Proteomes" id="UP001279734"/>
    </source>
</evidence>
<name>A0AAD3S6A2_NEPGR</name>
<gene>
    <name evidence="1" type="ORF">Nepgr_006657</name>
</gene>
<accession>A0AAD3S6A2</accession>
<reference evidence="1" key="1">
    <citation type="submission" date="2023-05" db="EMBL/GenBank/DDBJ databases">
        <title>Nepenthes gracilis genome sequencing.</title>
        <authorList>
            <person name="Fukushima K."/>
        </authorList>
    </citation>
    <scope>NUCLEOTIDE SEQUENCE</scope>
    <source>
        <strain evidence="1">SING2019-196</strain>
    </source>
</reference>
<evidence type="ECO:0000313" key="1">
    <source>
        <dbReference type="EMBL" id="GMH04817.1"/>
    </source>
</evidence>
<keyword evidence="2" id="KW-1185">Reference proteome</keyword>
<protein>
    <submittedName>
        <fullName evidence="1">Uncharacterized protein</fullName>
    </submittedName>
</protein>
<dbReference type="Proteomes" id="UP001279734">
    <property type="component" value="Unassembled WGS sequence"/>
</dbReference>
<dbReference type="EMBL" id="BSYO01000005">
    <property type="protein sequence ID" value="GMH04817.1"/>
    <property type="molecule type" value="Genomic_DNA"/>
</dbReference>
<comment type="caution">
    <text evidence="1">The sequence shown here is derived from an EMBL/GenBank/DDBJ whole genome shotgun (WGS) entry which is preliminary data.</text>
</comment>
<proteinExistence type="predicted"/>
<sequence>MGQEWMTSGVLRLPSGSRSACSAELRSDFPMKPEWLECGRYFVRVILKPDGPIRWRSGFSCCSLWSHCPLGGGAVLEWFLWWRQATVAVPYALSFGISGWASSLSWRSLHTGGDSFPLISPRLGMDAPLLHPLAEIGIALLRH</sequence>
<organism evidence="1 2">
    <name type="scientific">Nepenthes gracilis</name>
    <name type="common">Slender pitcher plant</name>
    <dbReference type="NCBI Taxonomy" id="150966"/>
    <lineage>
        <taxon>Eukaryota</taxon>
        <taxon>Viridiplantae</taxon>
        <taxon>Streptophyta</taxon>
        <taxon>Embryophyta</taxon>
        <taxon>Tracheophyta</taxon>
        <taxon>Spermatophyta</taxon>
        <taxon>Magnoliopsida</taxon>
        <taxon>eudicotyledons</taxon>
        <taxon>Gunneridae</taxon>
        <taxon>Pentapetalae</taxon>
        <taxon>Caryophyllales</taxon>
        <taxon>Nepenthaceae</taxon>
        <taxon>Nepenthes</taxon>
    </lineage>
</organism>
<dbReference type="AlphaFoldDB" id="A0AAD3S6A2"/>